<reference evidence="1 2" key="1">
    <citation type="journal article" date="2013" name="Genome Announc.">
        <title>Genome Sequence of Moraxella macacae 0408225, a Novel Bacterial Species Isolated from a Cynomolgus Macaque with Epistaxis.</title>
        <authorList>
            <person name="Ladner J.T."/>
            <person name="Whitehouse C.A."/>
            <person name="Koroleva G.I."/>
            <person name="Palacios G.F."/>
        </authorList>
    </citation>
    <scope>NUCLEOTIDE SEQUENCE [LARGE SCALE GENOMIC DNA]</scope>
    <source>
        <strain evidence="1 2">0408225</strain>
    </source>
</reference>
<dbReference type="EMBL" id="ANIN01000001">
    <property type="protein sequence ID" value="ELA09771.1"/>
    <property type="molecule type" value="Genomic_DNA"/>
</dbReference>
<evidence type="ECO:0000313" key="1">
    <source>
        <dbReference type="EMBL" id="ELA09771.1"/>
    </source>
</evidence>
<sequence>MIFTHLIAPFFNLYFVKMLKNAKICQHFVFYIPNFNAIYHKVKLSFFNIRTQQQKNDKFCRFS</sequence>
<keyword evidence="2" id="KW-1185">Reference proteome</keyword>
<protein>
    <submittedName>
        <fullName evidence="1">Uncharacterized protein</fullName>
    </submittedName>
</protein>
<proteinExistence type="predicted"/>
<accession>L2FAI2</accession>
<name>L2FAI2_9GAMM</name>
<dbReference type="AlphaFoldDB" id="L2FAI2"/>
<organism evidence="1 2">
    <name type="scientific">Moraxella macacae 0408225</name>
    <dbReference type="NCBI Taxonomy" id="1230338"/>
    <lineage>
        <taxon>Bacteria</taxon>
        <taxon>Pseudomonadati</taxon>
        <taxon>Pseudomonadota</taxon>
        <taxon>Gammaproteobacteria</taxon>
        <taxon>Moraxellales</taxon>
        <taxon>Moraxellaceae</taxon>
        <taxon>Moraxella</taxon>
    </lineage>
</organism>
<gene>
    <name evidence="1" type="ORF">MOMA_05195</name>
</gene>
<evidence type="ECO:0000313" key="2">
    <source>
        <dbReference type="Proteomes" id="UP000023795"/>
    </source>
</evidence>
<dbReference type="PATRIC" id="fig|1230338.3.peg.1131"/>
<dbReference type="Proteomes" id="UP000023795">
    <property type="component" value="Unassembled WGS sequence"/>
</dbReference>
<comment type="caution">
    <text evidence="1">The sequence shown here is derived from an EMBL/GenBank/DDBJ whole genome shotgun (WGS) entry which is preliminary data.</text>
</comment>